<dbReference type="InterPro" id="IPR023214">
    <property type="entry name" value="HAD_sf"/>
</dbReference>
<dbReference type="SUPFAM" id="SSF56784">
    <property type="entry name" value="HAD-like"/>
    <property type="match status" value="1"/>
</dbReference>
<evidence type="ECO:0000313" key="2">
    <source>
        <dbReference type="Proteomes" id="UP000242972"/>
    </source>
</evidence>
<protein>
    <submittedName>
        <fullName evidence="1">YqeG family HAD IIIA-type phosphatase</fullName>
    </submittedName>
</protein>
<gene>
    <name evidence="1" type="ORF">C7B46_10375</name>
</gene>
<name>A0A2T2XFS7_9FIRM</name>
<dbReference type="AlphaFoldDB" id="A0A2T2XFS7"/>
<evidence type="ECO:0000313" key="1">
    <source>
        <dbReference type="EMBL" id="PSR33339.1"/>
    </source>
</evidence>
<dbReference type="InterPro" id="IPR006549">
    <property type="entry name" value="HAD-SF_hydro_IIIA"/>
</dbReference>
<dbReference type="GO" id="GO:0008962">
    <property type="term" value="F:phosphatidylglycerophosphatase activity"/>
    <property type="evidence" value="ECO:0007669"/>
    <property type="project" value="InterPro"/>
</dbReference>
<dbReference type="Gene3D" id="3.40.50.1000">
    <property type="entry name" value="HAD superfamily/HAD-like"/>
    <property type="match status" value="1"/>
</dbReference>
<dbReference type="NCBIfam" id="TIGR01662">
    <property type="entry name" value="HAD-SF-IIIA"/>
    <property type="match status" value="1"/>
</dbReference>
<sequence length="166" mass="19076">MLNLLQPRLSVASIFDLDIGVLRTRGYRGLIMDLDNTLVAWNHPDAPQELLDWLATVRRYGIEMCIVSNNLGQRVEDFATKIGVSFIAKAAKPRRRAFRLAMRKMGTHHGNTAVVGDQVFTDILGGNRLKLFTILVRPMTTEEFWTTRLVRMVEHRMVRRHLSHHS</sequence>
<dbReference type="InterPro" id="IPR010021">
    <property type="entry name" value="PGPP1/Gep4"/>
</dbReference>
<dbReference type="EMBL" id="PXYW01000022">
    <property type="protein sequence ID" value="PSR33339.1"/>
    <property type="molecule type" value="Genomic_DNA"/>
</dbReference>
<comment type="caution">
    <text evidence="1">The sequence shown here is derived from an EMBL/GenBank/DDBJ whole genome shotgun (WGS) entry which is preliminary data.</text>
</comment>
<dbReference type="Pfam" id="PF13242">
    <property type="entry name" value="Hydrolase_like"/>
    <property type="match status" value="1"/>
</dbReference>
<reference evidence="1 2" key="1">
    <citation type="journal article" date="2014" name="BMC Genomics">
        <title>Comparison of environmental and isolate Sulfobacillus genomes reveals diverse carbon, sulfur, nitrogen, and hydrogen metabolisms.</title>
        <authorList>
            <person name="Justice N.B."/>
            <person name="Norman A."/>
            <person name="Brown C.T."/>
            <person name="Singh A."/>
            <person name="Thomas B.C."/>
            <person name="Banfield J.F."/>
        </authorList>
    </citation>
    <scope>NUCLEOTIDE SEQUENCE [LARGE SCALE GENOMIC DNA]</scope>
    <source>
        <strain evidence="1">AMDSBA4</strain>
    </source>
</reference>
<dbReference type="CDD" id="cd16416">
    <property type="entry name" value="HAD_BsYqeG-like"/>
    <property type="match status" value="1"/>
</dbReference>
<organism evidence="1 2">
    <name type="scientific">Sulfobacillus benefaciens</name>
    <dbReference type="NCBI Taxonomy" id="453960"/>
    <lineage>
        <taxon>Bacteria</taxon>
        <taxon>Bacillati</taxon>
        <taxon>Bacillota</taxon>
        <taxon>Clostridia</taxon>
        <taxon>Eubacteriales</taxon>
        <taxon>Clostridiales Family XVII. Incertae Sedis</taxon>
        <taxon>Sulfobacillus</taxon>
    </lineage>
</organism>
<dbReference type="NCBIfam" id="TIGR01668">
    <property type="entry name" value="YqeG_hyp_ppase"/>
    <property type="match status" value="1"/>
</dbReference>
<dbReference type="Proteomes" id="UP000242972">
    <property type="component" value="Unassembled WGS sequence"/>
</dbReference>
<dbReference type="GO" id="GO:0005737">
    <property type="term" value="C:cytoplasm"/>
    <property type="evidence" value="ECO:0007669"/>
    <property type="project" value="TreeGrafter"/>
</dbReference>
<dbReference type="PANTHER" id="PTHR19288:SF25">
    <property type="entry name" value="PHOSPHATIDYLGLYCEROPHOSPHATASE GEP4, MITOCHONDRIAL"/>
    <property type="match status" value="1"/>
</dbReference>
<proteinExistence type="predicted"/>
<dbReference type="PANTHER" id="PTHR19288">
    <property type="entry name" value="4-NITROPHENYLPHOSPHATASE-RELATED"/>
    <property type="match status" value="1"/>
</dbReference>
<accession>A0A2T2XFS7</accession>
<dbReference type="InterPro" id="IPR036412">
    <property type="entry name" value="HAD-like_sf"/>
</dbReference>